<gene>
    <name evidence="3" type="primary">metX_2</name>
    <name evidence="3" type="ORF">NCTC11872_02185</name>
</gene>
<name>A0A2X1RT00_HAEIF</name>
<dbReference type="InterPro" id="IPR000073">
    <property type="entry name" value="AB_hydrolase_1"/>
</dbReference>
<dbReference type="PANTHER" id="PTHR32268:SF11">
    <property type="entry name" value="HOMOSERINE O-ACETYLTRANSFERASE"/>
    <property type="match status" value="1"/>
</dbReference>
<dbReference type="PANTHER" id="PTHR32268">
    <property type="entry name" value="HOMOSERINE O-ACETYLTRANSFERASE"/>
    <property type="match status" value="1"/>
</dbReference>
<evidence type="ECO:0000259" key="2">
    <source>
        <dbReference type="Pfam" id="PF00561"/>
    </source>
</evidence>
<dbReference type="Proteomes" id="UP000249936">
    <property type="component" value="Unassembled WGS sequence"/>
</dbReference>
<evidence type="ECO:0000313" key="4">
    <source>
        <dbReference type="Proteomes" id="UP000249936"/>
    </source>
</evidence>
<keyword evidence="1 3" id="KW-0808">Transferase</keyword>
<dbReference type="SUPFAM" id="SSF53474">
    <property type="entry name" value="alpha/beta-Hydrolases"/>
    <property type="match status" value="1"/>
</dbReference>
<dbReference type="Gene3D" id="3.40.50.1820">
    <property type="entry name" value="alpha/beta hydrolase"/>
    <property type="match status" value="1"/>
</dbReference>
<evidence type="ECO:0000256" key="1">
    <source>
        <dbReference type="ARBA" id="ARBA00022679"/>
    </source>
</evidence>
<proteinExistence type="predicted"/>
<dbReference type="GO" id="GO:0009086">
    <property type="term" value="P:methionine biosynthetic process"/>
    <property type="evidence" value="ECO:0007669"/>
    <property type="project" value="TreeGrafter"/>
</dbReference>
<accession>A0A2X1RT00</accession>
<protein>
    <submittedName>
        <fullName evidence="3">Homoserine O-acetyltransferase</fullName>
        <ecNumber evidence="3">2.3.1.31</ecNumber>
    </submittedName>
</protein>
<evidence type="ECO:0000313" key="3">
    <source>
        <dbReference type="EMBL" id="SPX42547.1"/>
    </source>
</evidence>
<dbReference type="GO" id="GO:0009092">
    <property type="term" value="P:homoserine metabolic process"/>
    <property type="evidence" value="ECO:0007669"/>
    <property type="project" value="TreeGrafter"/>
</dbReference>
<dbReference type="EMBL" id="UASK01000008">
    <property type="protein sequence ID" value="SPX42547.1"/>
    <property type="molecule type" value="Genomic_DNA"/>
</dbReference>
<dbReference type="InterPro" id="IPR008220">
    <property type="entry name" value="HAT_MetX-like"/>
</dbReference>
<organism evidence="3 4">
    <name type="scientific">Haemophilus influenzae</name>
    <dbReference type="NCBI Taxonomy" id="727"/>
    <lineage>
        <taxon>Bacteria</taxon>
        <taxon>Pseudomonadati</taxon>
        <taxon>Pseudomonadota</taxon>
        <taxon>Gammaproteobacteria</taxon>
        <taxon>Pasteurellales</taxon>
        <taxon>Pasteurellaceae</taxon>
        <taxon>Haemophilus</taxon>
    </lineage>
</organism>
<dbReference type="InterPro" id="IPR029058">
    <property type="entry name" value="AB_hydrolase_fold"/>
</dbReference>
<keyword evidence="3" id="KW-0012">Acyltransferase</keyword>
<dbReference type="Pfam" id="PF00561">
    <property type="entry name" value="Abhydrolase_1"/>
    <property type="match status" value="1"/>
</dbReference>
<feature type="domain" description="AB hydrolase-1" evidence="2">
    <location>
        <begin position="6"/>
        <end position="100"/>
    </location>
</feature>
<dbReference type="AlphaFoldDB" id="A0A2X1RT00"/>
<sequence>MGAGLALDTDRYFFISSNVLGGCKGTTGPSSINPQTGKPYGSQFPNIVVQDIVKVQKALLDHLGISHLKAIIGGSFGGMQANQWAIDYPDFMDNIVNLCSSIYFSAEAIGF</sequence>
<dbReference type="GO" id="GO:0004414">
    <property type="term" value="F:homoserine O-acetyltransferase activity"/>
    <property type="evidence" value="ECO:0007669"/>
    <property type="project" value="UniProtKB-EC"/>
</dbReference>
<reference evidence="3 4" key="1">
    <citation type="submission" date="2018-06" db="EMBL/GenBank/DDBJ databases">
        <authorList>
            <consortium name="Pathogen Informatics"/>
            <person name="Doyle S."/>
        </authorList>
    </citation>
    <scope>NUCLEOTIDE SEQUENCE [LARGE SCALE GENOMIC DNA]</scope>
    <source>
        <strain evidence="3 4">NCTC11872</strain>
    </source>
</reference>
<dbReference type="EC" id="2.3.1.31" evidence="3"/>